<dbReference type="AlphaFoldDB" id="A0A9W5MYC2"/>
<keyword evidence="1" id="KW-0812">Transmembrane</keyword>
<protein>
    <submittedName>
        <fullName evidence="2">Uncharacterized protein</fullName>
    </submittedName>
</protein>
<name>A0A9W5MYC2_NEISU</name>
<gene>
    <name evidence="2" type="ORF">NEISUBOT_05516</name>
</gene>
<keyword evidence="1" id="KW-0472">Membrane</keyword>
<dbReference type="Proteomes" id="UP000004621">
    <property type="component" value="Unassembled WGS sequence"/>
</dbReference>
<reference evidence="2 3" key="1">
    <citation type="submission" date="2010-01" db="EMBL/GenBank/DDBJ databases">
        <authorList>
            <person name="Weinstock G."/>
            <person name="Sodergren E."/>
            <person name="Clifton S."/>
            <person name="Fulton L."/>
            <person name="Fulton B."/>
            <person name="Courtney L."/>
            <person name="Fronick C."/>
            <person name="Harrison M."/>
            <person name="Strong C."/>
            <person name="Farmer C."/>
            <person name="Delahaunty K."/>
            <person name="Markovic C."/>
            <person name="Hall O."/>
            <person name="Minx P."/>
            <person name="Tomlinson C."/>
            <person name="Mitreva M."/>
            <person name="Nelson J."/>
            <person name="Hou S."/>
            <person name="Wollam A."/>
            <person name="Pepin K.H."/>
            <person name="Johnson M."/>
            <person name="Bhonagiri V."/>
            <person name="Nash W.E."/>
            <person name="Warren W."/>
            <person name="Chinwalla A."/>
            <person name="Mardis E.R."/>
            <person name="Wilson R.K."/>
        </authorList>
    </citation>
    <scope>NUCLEOTIDE SEQUENCE [LARGE SCALE GENOMIC DNA]</scope>
    <source>
        <strain evidence="2 3">NJ9703</strain>
    </source>
</reference>
<accession>A0A9W5MYC2</accession>
<keyword evidence="1" id="KW-1133">Transmembrane helix</keyword>
<evidence type="ECO:0000256" key="1">
    <source>
        <dbReference type="SAM" id="Phobius"/>
    </source>
</evidence>
<evidence type="ECO:0000313" key="3">
    <source>
        <dbReference type="Proteomes" id="UP000004621"/>
    </source>
</evidence>
<dbReference type="EMBL" id="ACEO02000016">
    <property type="protein sequence ID" value="EFC51038.1"/>
    <property type="molecule type" value="Genomic_DNA"/>
</dbReference>
<proteinExistence type="predicted"/>
<organism evidence="2 3">
    <name type="scientific">Neisseria subflava NJ9703</name>
    <dbReference type="NCBI Taxonomy" id="546268"/>
    <lineage>
        <taxon>Bacteria</taxon>
        <taxon>Pseudomonadati</taxon>
        <taxon>Pseudomonadota</taxon>
        <taxon>Betaproteobacteria</taxon>
        <taxon>Neisseriales</taxon>
        <taxon>Neisseriaceae</taxon>
        <taxon>Neisseria</taxon>
    </lineage>
</organism>
<evidence type="ECO:0000313" key="2">
    <source>
        <dbReference type="EMBL" id="EFC51038.1"/>
    </source>
</evidence>
<comment type="caution">
    <text evidence="2">The sequence shown here is derived from an EMBL/GenBank/DDBJ whole genome shotgun (WGS) entry which is preliminary data.</text>
</comment>
<sequence length="49" mass="5741">MCFSKREFRDSYKIWGIKLGCEYCLSCFQTALVIGIYRVLGLQIYKKPA</sequence>
<feature type="transmembrane region" description="Helical" evidence="1">
    <location>
        <begin position="21"/>
        <end position="40"/>
    </location>
</feature>